<name>A0ABT7E7E5_9NEIS</name>
<evidence type="ECO:0000256" key="1">
    <source>
        <dbReference type="ARBA" id="ARBA00001917"/>
    </source>
</evidence>
<organism evidence="8 9">
    <name type="scientific">Parachitinimonas caeni</name>
    <dbReference type="NCBI Taxonomy" id="3031301"/>
    <lineage>
        <taxon>Bacteria</taxon>
        <taxon>Pseudomonadati</taxon>
        <taxon>Pseudomonadota</taxon>
        <taxon>Betaproteobacteria</taxon>
        <taxon>Neisseriales</taxon>
        <taxon>Chitinibacteraceae</taxon>
        <taxon>Parachitinimonas</taxon>
    </lineage>
</organism>
<evidence type="ECO:0000256" key="6">
    <source>
        <dbReference type="ARBA" id="ARBA00023014"/>
    </source>
</evidence>
<dbReference type="SUPFAM" id="SSF142984">
    <property type="entry name" value="Nqo1 middle domain-like"/>
    <property type="match status" value="1"/>
</dbReference>
<dbReference type="PANTHER" id="PTHR43578">
    <property type="entry name" value="NADH-QUINONE OXIDOREDUCTASE SUBUNIT F"/>
    <property type="match status" value="1"/>
</dbReference>
<evidence type="ECO:0000256" key="5">
    <source>
        <dbReference type="ARBA" id="ARBA00023004"/>
    </source>
</evidence>
<comment type="cofactor">
    <cofactor evidence="1">
        <name>FMN</name>
        <dbReference type="ChEBI" id="CHEBI:58210"/>
    </cofactor>
</comment>
<dbReference type="Pfam" id="PF10589">
    <property type="entry name" value="NADH_4Fe-4S"/>
    <property type="match status" value="1"/>
</dbReference>
<dbReference type="SUPFAM" id="SSF142019">
    <property type="entry name" value="Nqo1 FMN-binding domain-like"/>
    <property type="match status" value="1"/>
</dbReference>
<dbReference type="RefSeq" id="WP_284103159.1">
    <property type="nucleotide sequence ID" value="NZ_JARRAF010000055.1"/>
</dbReference>
<dbReference type="PANTHER" id="PTHR43578:SF3">
    <property type="entry name" value="NADH-QUINONE OXIDOREDUCTASE SUBUNIT F"/>
    <property type="match status" value="1"/>
</dbReference>
<evidence type="ECO:0000256" key="2">
    <source>
        <dbReference type="ARBA" id="ARBA00007523"/>
    </source>
</evidence>
<dbReference type="InterPro" id="IPR037207">
    <property type="entry name" value="Nuop51_4Fe4S-bd_sf"/>
</dbReference>
<dbReference type="SUPFAM" id="SSF140490">
    <property type="entry name" value="Nqo1C-terminal domain-like"/>
    <property type="match status" value="1"/>
</dbReference>
<dbReference type="Gene3D" id="3.10.20.600">
    <property type="match status" value="1"/>
</dbReference>
<dbReference type="Gene3D" id="3.40.50.11540">
    <property type="entry name" value="NADH-ubiquinone oxidoreductase 51kDa subunit"/>
    <property type="match status" value="1"/>
</dbReference>
<evidence type="ECO:0000256" key="3">
    <source>
        <dbReference type="ARBA" id="ARBA00022485"/>
    </source>
</evidence>
<dbReference type="InterPro" id="IPR037225">
    <property type="entry name" value="Nuo51_FMN-bd_sf"/>
</dbReference>
<evidence type="ECO:0000313" key="8">
    <source>
        <dbReference type="EMBL" id="MDK2126837.1"/>
    </source>
</evidence>
<comment type="similarity">
    <text evidence="2">Belongs to the complex I 51 kDa subunit family.</text>
</comment>
<evidence type="ECO:0000313" key="9">
    <source>
        <dbReference type="Proteomes" id="UP001172778"/>
    </source>
</evidence>
<sequence>MKDSVRGLSNPAAESAYHLRQVSLHGRACAGLACFAARNDAPQRWLQAHGNTPPLVCLGQCYSAPAASGDDQPLHIECRARQPVLLSHLLRGGARSLQRYTELGGGQALQIALTSVPAALIAQIEASGLRGRGGAGFPTGRKWRAVAAADSAHRYVVANADEGDAGSFSDRFLLEDDPFRLIEGMIIAGLAVGASQGYLYLRKEYPDARAIVSRALAEARSAGWLGPSVLGSGRRFELSLVEGQGSYVCGEETALLNSIEQRRPEVRPRPPQITEFGLYGRPTLVNNVETLCAVPWIITHGPAAYAAMGDADSRGTKLLSLNSLFRHPGLYEIEFGMPLRTVVDTLGGGLRRGNLLGVMVGGPLAGLVPPDLLDTPFEHTALESIGCSVGHGGIIAFSDDTRVAEIVAEVFRFGAGESCGKCTPCHLGSPELARLAREVVEGGQINRQRWQALIAALQYTSLCGFGRGLAEFALAIERHYPHWLD</sequence>
<proteinExistence type="inferred from homology"/>
<dbReference type="Pfam" id="PF01512">
    <property type="entry name" value="Complex1_51K"/>
    <property type="match status" value="1"/>
</dbReference>
<dbReference type="Proteomes" id="UP001172778">
    <property type="component" value="Unassembled WGS sequence"/>
</dbReference>
<feature type="domain" description="NADH-ubiquinone oxidoreductase 51kDa subunit iron-sulphur binding" evidence="7">
    <location>
        <begin position="404"/>
        <end position="449"/>
    </location>
</feature>
<dbReference type="InterPro" id="IPR011538">
    <property type="entry name" value="Nuo51_FMN-bd"/>
</dbReference>
<keyword evidence="4" id="KW-0479">Metal-binding</keyword>
<comment type="caution">
    <text evidence="8">The sequence shown here is derived from an EMBL/GenBank/DDBJ whole genome shotgun (WGS) entry which is preliminary data.</text>
</comment>
<reference evidence="8" key="1">
    <citation type="submission" date="2023-03" db="EMBL/GenBank/DDBJ databases">
        <title>Chitinimonas shenzhenensis gen. nov., sp. nov., a novel member of family Burkholderiaceae isolated from activated sludge collected in Shen Zhen, China.</title>
        <authorList>
            <person name="Wang X."/>
        </authorList>
    </citation>
    <scope>NUCLEOTIDE SEQUENCE</scope>
    <source>
        <strain evidence="8">DQS-5</strain>
    </source>
</reference>
<protein>
    <submittedName>
        <fullName evidence="8">NADH-ubiquinone oxidoreductase-F iron-sulfur binding region domain-containing protein</fullName>
    </submittedName>
</protein>
<keyword evidence="3" id="KW-0004">4Fe-4S</keyword>
<keyword evidence="6" id="KW-0411">Iron-sulfur</keyword>
<accession>A0ABT7E7E5</accession>
<dbReference type="InterPro" id="IPR019575">
    <property type="entry name" value="Nuop51_4Fe4S-bd"/>
</dbReference>
<keyword evidence="9" id="KW-1185">Reference proteome</keyword>
<gene>
    <name evidence="8" type="ORF">PZA18_22585</name>
</gene>
<dbReference type="EMBL" id="JARRAF010000055">
    <property type="protein sequence ID" value="MDK2126837.1"/>
    <property type="molecule type" value="Genomic_DNA"/>
</dbReference>
<dbReference type="Gene3D" id="1.20.1440.230">
    <property type="entry name" value="NADH-ubiquinone oxidoreductase 51kDa subunit, iron-sulphur binding domain"/>
    <property type="match status" value="1"/>
</dbReference>
<dbReference type="SMART" id="SM00928">
    <property type="entry name" value="NADH_4Fe-4S"/>
    <property type="match status" value="1"/>
</dbReference>
<evidence type="ECO:0000259" key="7">
    <source>
        <dbReference type="SMART" id="SM00928"/>
    </source>
</evidence>
<keyword evidence="5" id="KW-0408">Iron</keyword>
<evidence type="ECO:0000256" key="4">
    <source>
        <dbReference type="ARBA" id="ARBA00022723"/>
    </source>
</evidence>